<sequence>MPASSTGTILRTTAHILNYYGLHTGQQFATHDGRLDITAAIFRAATGKTPNCFLTDENAALLQIQVCEPAMDAIRMVSAILPSLPPTDPDTGRDDHIEHLCHWSTTPVWPGTDSPNHPEVIGVLLRAATAADALTAFPHQTERSAA</sequence>
<evidence type="ECO:0000313" key="1">
    <source>
        <dbReference type="EMBL" id="NEC17902.1"/>
    </source>
</evidence>
<gene>
    <name evidence="1" type="ORF">G3I50_06445</name>
</gene>
<dbReference type="Proteomes" id="UP000469670">
    <property type="component" value="Unassembled WGS sequence"/>
</dbReference>
<dbReference type="InterPro" id="IPR045677">
    <property type="entry name" value="DUF6197"/>
</dbReference>
<reference evidence="1 2" key="1">
    <citation type="submission" date="2020-01" db="EMBL/GenBank/DDBJ databases">
        <title>Insect and environment-associated Actinomycetes.</title>
        <authorList>
            <person name="Currrie C."/>
            <person name="Chevrette M."/>
            <person name="Carlson C."/>
            <person name="Stubbendieck R."/>
            <person name="Wendt-Pienkowski E."/>
        </authorList>
    </citation>
    <scope>NUCLEOTIDE SEQUENCE [LARGE SCALE GENOMIC DNA]</scope>
    <source>
        <strain evidence="1 2">SID7590</strain>
    </source>
</reference>
<dbReference type="AlphaFoldDB" id="A0A7K3RSP8"/>
<comment type="caution">
    <text evidence="1">The sequence shown here is derived from an EMBL/GenBank/DDBJ whole genome shotgun (WGS) entry which is preliminary data.</text>
</comment>
<organism evidence="1 2">
    <name type="scientific">Streptomyces parvus</name>
    <dbReference type="NCBI Taxonomy" id="66428"/>
    <lineage>
        <taxon>Bacteria</taxon>
        <taxon>Bacillati</taxon>
        <taxon>Actinomycetota</taxon>
        <taxon>Actinomycetes</taxon>
        <taxon>Kitasatosporales</taxon>
        <taxon>Streptomycetaceae</taxon>
        <taxon>Streptomyces</taxon>
    </lineage>
</organism>
<protein>
    <submittedName>
        <fullName evidence="1">Uncharacterized protein</fullName>
    </submittedName>
</protein>
<dbReference type="RefSeq" id="WP_164200529.1">
    <property type="nucleotide sequence ID" value="NZ_JAAGMP010000314.1"/>
</dbReference>
<evidence type="ECO:0000313" key="2">
    <source>
        <dbReference type="Proteomes" id="UP000469670"/>
    </source>
</evidence>
<name>A0A7K3RSP8_9ACTN</name>
<dbReference type="EMBL" id="JAAGMP010000314">
    <property type="protein sequence ID" value="NEC17902.1"/>
    <property type="molecule type" value="Genomic_DNA"/>
</dbReference>
<accession>A0A7K3RSP8</accession>
<dbReference type="Pfam" id="PF19698">
    <property type="entry name" value="DUF6197"/>
    <property type="match status" value="1"/>
</dbReference>
<proteinExistence type="predicted"/>